<name>A0ABU7W4J8_9FLAO</name>
<keyword evidence="3" id="KW-1185">Reference proteome</keyword>
<dbReference type="InterPro" id="IPR000182">
    <property type="entry name" value="GNAT_dom"/>
</dbReference>
<sequence>MKDSFKTHRLRIRPITTEDAPFILELMNTPKWIQFIGDRNVRTVEAAEAYITEKALPQIATHGYGNNVIIRKSNNIKLGTCGVYHREGIEIPDIGFAFLPSNEGKGYAFEATSKLVEIMKENYGLAELSAYTLEENLSSRKLLERLGFELKGIGTLPTSDEELLHYHRKL</sequence>
<dbReference type="RefSeq" id="WP_331809662.1">
    <property type="nucleotide sequence ID" value="NZ_JAZHOU010000002.1"/>
</dbReference>
<dbReference type="PANTHER" id="PTHR43792">
    <property type="entry name" value="GNAT FAMILY, PUTATIVE (AFU_ORTHOLOGUE AFUA_3G00765)-RELATED-RELATED"/>
    <property type="match status" value="1"/>
</dbReference>
<dbReference type="PROSITE" id="PS51186">
    <property type="entry name" value="GNAT"/>
    <property type="match status" value="1"/>
</dbReference>
<dbReference type="Proteomes" id="UP001356704">
    <property type="component" value="Unassembled WGS sequence"/>
</dbReference>
<feature type="domain" description="N-acetyltransferase" evidence="1">
    <location>
        <begin position="10"/>
        <end position="170"/>
    </location>
</feature>
<dbReference type="InterPro" id="IPR051531">
    <property type="entry name" value="N-acetyltransferase"/>
</dbReference>
<evidence type="ECO:0000313" key="3">
    <source>
        <dbReference type="Proteomes" id="UP001356704"/>
    </source>
</evidence>
<organism evidence="2 3">
    <name type="scientific">Winogradskyella poriferorum</name>
    <dbReference type="NCBI Taxonomy" id="307627"/>
    <lineage>
        <taxon>Bacteria</taxon>
        <taxon>Pseudomonadati</taxon>
        <taxon>Bacteroidota</taxon>
        <taxon>Flavobacteriia</taxon>
        <taxon>Flavobacteriales</taxon>
        <taxon>Flavobacteriaceae</taxon>
        <taxon>Winogradskyella</taxon>
    </lineage>
</organism>
<protein>
    <submittedName>
        <fullName evidence="2">GNAT family N-acetyltransferase</fullName>
    </submittedName>
</protein>
<dbReference type="PANTHER" id="PTHR43792:SF1">
    <property type="entry name" value="N-ACETYLTRANSFERASE DOMAIN-CONTAINING PROTEIN"/>
    <property type="match status" value="1"/>
</dbReference>
<dbReference type="EMBL" id="JAZHOU010000002">
    <property type="protein sequence ID" value="MEF3078885.1"/>
    <property type="molecule type" value="Genomic_DNA"/>
</dbReference>
<gene>
    <name evidence="2" type="ORF">V1468_07710</name>
</gene>
<accession>A0ABU7W4J8</accession>
<dbReference type="Gene3D" id="3.40.630.30">
    <property type="match status" value="1"/>
</dbReference>
<evidence type="ECO:0000259" key="1">
    <source>
        <dbReference type="PROSITE" id="PS51186"/>
    </source>
</evidence>
<reference evidence="2 3" key="1">
    <citation type="submission" date="2024-02" db="EMBL/GenBank/DDBJ databases">
        <title>Winogradskyella poriferorum JCM 12885.</title>
        <authorList>
            <person name="Zhang D.-F."/>
            <person name="Fu Z.-Y."/>
        </authorList>
    </citation>
    <scope>NUCLEOTIDE SEQUENCE [LARGE SCALE GENOMIC DNA]</scope>
    <source>
        <strain evidence="2 3">JCM 12885</strain>
    </source>
</reference>
<evidence type="ECO:0000313" key="2">
    <source>
        <dbReference type="EMBL" id="MEF3078885.1"/>
    </source>
</evidence>
<proteinExistence type="predicted"/>
<dbReference type="SUPFAM" id="SSF55729">
    <property type="entry name" value="Acyl-CoA N-acyltransferases (Nat)"/>
    <property type="match status" value="1"/>
</dbReference>
<comment type="caution">
    <text evidence="2">The sequence shown here is derived from an EMBL/GenBank/DDBJ whole genome shotgun (WGS) entry which is preliminary data.</text>
</comment>
<dbReference type="InterPro" id="IPR016181">
    <property type="entry name" value="Acyl_CoA_acyltransferase"/>
</dbReference>
<dbReference type="Pfam" id="PF13302">
    <property type="entry name" value="Acetyltransf_3"/>
    <property type="match status" value="1"/>
</dbReference>